<protein>
    <submittedName>
        <fullName evidence="3">Cupredoxin domain-containing protein</fullName>
    </submittedName>
</protein>
<accession>A0A7D5I624</accession>
<evidence type="ECO:0000313" key="4">
    <source>
        <dbReference type="Proteomes" id="UP000509594"/>
    </source>
</evidence>
<dbReference type="AlphaFoldDB" id="A0A7D5I624"/>
<dbReference type="SUPFAM" id="SSF49503">
    <property type="entry name" value="Cupredoxins"/>
    <property type="match status" value="1"/>
</dbReference>
<gene>
    <name evidence="3" type="ORF">HWN40_10205</name>
</gene>
<dbReference type="KEGG" id="mzi:HWN40_10205"/>
<dbReference type="PANTHER" id="PTHR36507:SF1">
    <property type="entry name" value="BLL1555 PROTEIN"/>
    <property type="match status" value="1"/>
</dbReference>
<feature type="region of interest" description="Disordered" evidence="1">
    <location>
        <begin position="119"/>
        <end position="138"/>
    </location>
</feature>
<dbReference type="EMBL" id="CP058215">
    <property type="protein sequence ID" value="QLC51328.1"/>
    <property type="molecule type" value="Genomic_DNA"/>
</dbReference>
<name>A0A7D5I624_9EURY</name>
<organism evidence="3 4">
    <name type="scientific">Methanolobus zinderi</name>
    <dbReference type="NCBI Taxonomy" id="536044"/>
    <lineage>
        <taxon>Archaea</taxon>
        <taxon>Methanobacteriati</taxon>
        <taxon>Methanobacteriota</taxon>
        <taxon>Stenosarchaea group</taxon>
        <taxon>Methanomicrobia</taxon>
        <taxon>Methanosarcinales</taxon>
        <taxon>Methanosarcinaceae</taxon>
        <taxon>Methanolobus</taxon>
    </lineage>
</organism>
<dbReference type="InterPro" id="IPR028096">
    <property type="entry name" value="EfeO_Cupredoxin"/>
</dbReference>
<dbReference type="InterPro" id="IPR052721">
    <property type="entry name" value="ET_Amicyanin"/>
</dbReference>
<dbReference type="PANTHER" id="PTHR36507">
    <property type="entry name" value="BLL1555 PROTEIN"/>
    <property type="match status" value="1"/>
</dbReference>
<sequence>MMEEENDTMGEEEMIEDMMEEENDTMDDEEMMGDGETMITIDGDGFAPAETEISVGETVTWTNEDNTIHSVVADDGTFDSGELDEGEEFSYTFDEAGTYQYGSDEDPFFDGTVTVASEEGTTTTSTVTNGNITVPADA</sequence>
<dbReference type="OrthoDB" id="137915at2157"/>
<dbReference type="Proteomes" id="UP000509594">
    <property type="component" value="Chromosome"/>
</dbReference>
<reference evidence="3 4" key="1">
    <citation type="submission" date="2020-06" db="EMBL/GenBank/DDBJ databases">
        <title>Methanolobus halotolerans sp. nov., isolated from a saline lake Tus in Siberia.</title>
        <authorList>
            <person name="Shen Y."/>
            <person name="Chen S.-C."/>
            <person name="Lai M.-C."/>
            <person name="Huang H.-H."/>
            <person name="Chiu H.-H."/>
            <person name="Tang S.-L."/>
            <person name="Rogozin D.Y."/>
            <person name="Degermendzhy A.G."/>
        </authorList>
    </citation>
    <scope>NUCLEOTIDE SEQUENCE [LARGE SCALE GENOMIC DNA]</scope>
    <source>
        <strain evidence="3 4">DSM 21339</strain>
    </source>
</reference>
<evidence type="ECO:0000259" key="2">
    <source>
        <dbReference type="Pfam" id="PF13473"/>
    </source>
</evidence>
<proteinExistence type="predicted"/>
<dbReference type="Gene3D" id="2.60.40.420">
    <property type="entry name" value="Cupredoxins - blue copper proteins"/>
    <property type="match status" value="1"/>
</dbReference>
<evidence type="ECO:0000313" key="3">
    <source>
        <dbReference type="EMBL" id="QLC51328.1"/>
    </source>
</evidence>
<feature type="domain" description="EfeO-type cupredoxin-like" evidence="2">
    <location>
        <begin position="34"/>
        <end position="115"/>
    </location>
</feature>
<dbReference type="Pfam" id="PF13473">
    <property type="entry name" value="Cupredoxin_1"/>
    <property type="match status" value="1"/>
</dbReference>
<evidence type="ECO:0000256" key="1">
    <source>
        <dbReference type="SAM" id="MobiDB-lite"/>
    </source>
</evidence>
<dbReference type="InterPro" id="IPR008972">
    <property type="entry name" value="Cupredoxin"/>
</dbReference>
<keyword evidence="4" id="KW-1185">Reference proteome</keyword>